<accession>A0A099J576</accession>
<dbReference type="InterPro" id="IPR012259">
    <property type="entry name" value="DHFR"/>
</dbReference>
<comment type="function">
    <text evidence="7">Key enzyme in folate metabolism. Catalyzes an essential reaction for de novo glycine and purine synthesis, and for DNA precursor synthesis.</text>
</comment>
<dbReference type="InterPro" id="IPR017925">
    <property type="entry name" value="DHFR_CS"/>
</dbReference>
<evidence type="ECO:0000256" key="6">
    <source>
        <dbReference type="ARBA" id="ARBA00023002"/>
    </source>
</evidence>
<evidence type="ECO:0000313" key="13">
    <source>
        <dbReference type="Proteomes" id="UP000561726"/>
    </source>
</evidence>
<protein>
    <recommendedName>
        <fullName evidence="3 7">Dihydrofolate reductase</fullName>
        <ecNumber evidence="3 7">1.5.1.3</ecNumber>
    </recommendedName>
</protein>
<dbReference type="AlphaFoldDB" id="A0A099J576"/>
<dbReference type="PANTHER" id="PTHR48069">
    <property type="entry name" value="DIHYDROFOLATE REDUCTASE"/>
    <property type="match status" value="1"/>
</dbReference>
<dbReference type="Pfam" id="PF00186">
    <property type="entry name" value="DHFR_1"/>
    <property type="match status" value="1"/>
</dbReference>
<evidence type="ECO:0000313" key="12">
    <source>
        <dbReference type="Proteomes" id="UP000029864"/>
    </source>
</evidence>
<evidence type="ECO:0000256" key="8">
    <source>
        <dbReference type="RuleBase" id="RU004474"/>
    </source>
</evidence>
<dbReference type="GO" id="GO:0006730">
    <property type="term" value="P:one-carbon metabolic process"/>
    <property type="evidence" value="ECO:0007669"/>
    <property type="project" value="UniProtKB-KW"/>
</dbReference>
<keyword evidence="5 7" id="KW-0521">NADP</keyword>
<proteinExistence type="inferred from homology"/>
<evidence type="ECO:0000256" key="4">
    <source>
        <dbReference type="ARBA" id="ARBA00022563"/>
    </source>
</evidence>
<reference evidence="11 13" key="2">
    <citation type="submission" date="2020-08" db="EMBL/GenBank/DDBJ databases">
        <title>Sequencing the genomes of 1000 actinobacteria strains.</title>
        <authorList>
            <person name="Klenk H.-P."/>
        </authorList>
    </citation>
    <scope>NUCLEOTIDE SEQUENCE [LARGE SCALE GENOMIC DNA]</scope>
    <source>
        <strain evidence="11 13">DSM 21065</strain>
    </source>
</reference>
<reference evidence="10 12" key="1">
    <citation type="submission" date="2014-08" db="EMBL/GenBank/DDBJ databases">
        <authorList>
            <person name="Sisinthy S."/>
        </authorList>
    </citation>
    <scope>NUCLEOTIDE SEQUENCE [LARGE SCALE GENOMIC DNA]</scope>
    <source>
        <strain evidence="10 12">RuG17</strain>
    </source>
</reference>
<dbReference type="OrthoDB" id="9804315at2"/>
<dbReference type="SUPFAM" id="SSF53597">
    <property type="entry name" value="Dihydrofolate reductase-like"/>
    <property type="match status" value="1"/>
</dbReference>
<evidence type="ECO:0000256" key="3">
    <source>
        <dbReference type="ARBA" id="ARBA00012856"/>
    </source>
</evidence>
<evidence type="ECO:0000256" key="1">
    <source>
        <dbReference type="ARBA" id="ARBA00004903"/>
    </source>
</evidence>
<dbReference type="EMBL" id="JPXF01000042">
    <property type="protein sequence ID" value="KGJ73491.1"/>
    <property type="molecule type" value="Genomic_DNA"/>
</dbReference>
<dbReference type="GO" id="GO:0004146">
    <property type="term" value="F:dihydrofolate reductase activity"/>
    <property type="evidence" value="ECO:0007669"/>
    <property type="project" value="UniProtKB-EC"/>
</dbReference>
<dbReference type="eggNOG" id="COG0262">
    <property type="taxonomic scope" value="Bacteria"/>
</dbReference>
<keyword evidence="4 7" id="KW-0554">One-carbon metabolism</keyword>
<name>A0A099J576_9MICO</name>
<comment type="pathway">
    <text evidence="1 7">Cofactor biosynthesis; tetrahydrofolate biosynthesis; 5,6,7,8-tetrahydrofolate from 7,8-dihydrofolate: step 1/1.</text>
</comment>
<dbReference type="GO" id="GO:0046654">
    <property type="term" value="P:tetrahydrofolate biosynthetic process"/>
    <property type="evidence" value="ECO:0007669"/>
    <property type="project" value="UniProtKB-UniPathway"/>
</dbReference>
<comment type="catalytic activity">
    <reaction evidence="7">
        <text>(6S)-5,6,7,8-tetrahydrofolate + NADP(+) = 7,8-dihydrofolate + NADPH + H(+)</text>
        <dbReference type="Rhea" id="RHEA:15009"/>
        <dbReference type="ChEBI" id="CHEBI:15378"/>
        <dbReference type="ChEBI" id="CHEBI:57451"/>
        <dbReference type="ChEBI" id="CHEBI:57453"/>
        <dbReference type="ChEBI" id="CHEBI:57783"/>
        <dbReference type="ChEBI" id="CHEBI:58349"/>
        <dbReference type="EC" id="1.5.1.3"/>
    </reaction>
</comment>
<dbReference type="PIRSF" id="PIRSF000194">
    <property type="entry name" value="DHFR"/>
    <property type="match status" value="1"/>
</dbReference>
<dbReference type="EMBL" id="JACHBQ010000001">
    <property type="protein sequence ID" value="MBB5641552.1"/>
    <property type="molecule type" value="Genomic_DNA"/>
</dbReference>
<dbReference type="Proteomes" id="UP000029864">
    <property type="component" value="Unassembled WGS sequence"/>
</dbReference>
<dbReference type="GO" id="GO:0050661">
    <property type="term" value="F:NADP binding"/>
    <property type="evidence" value="ECO:0007669"/>
    <property type="project" value="InterPro"/>
</dbReference>
<dbReference type="PROSITE" id="PS00075">
    <property type="entry name" value="DHFR_1"/>
    <property type="match status" value="1"/>
</dbReference>
<evidence type="ECO:0000256" key="2">
    <source>
        <dbReference type="ARBA" id="ARBA00009539"/>
    </source>
</evidence>
<keyword evidence="6 7" id="KW-0560">Oxidoreductase</keyword>
<dbReference type="EC" id="1.5.1.3" evidence="3 7"/>
<evidence type="ECO:0000256" key="7">
    <source>
        <dbReference type="PIRNR" id="PIRNR000194"/>
    </source>
</evidence>
<evidence type="ECO:0000313" key="11">
    <source>
        <dbReference type="EMBL" id="MBB5641552.1"/>
    </source>
</evidence>
<evidence type="ECO:0000256" key="5">
    <source>
        <dbReference type="ARBA" id="ARBA00022857"/>
    </source>
</evidence>
<comment type="similarity">
    <text evidence="2 7 8">Belongs to the dihydrofolate reductase family.</text>
</comment>
<dbReference type="CDD" id="cd00209">
    <property type="entry name" value="DHFR"/>
    <property type="match status" value="1"/>
</dbReference>
<dbReference type="Gene3D" id="3.40.430.10">
    <property type="entry name" value="Dihydrofolate Reductase, subunit A"/>
    <property type="match status" value="1"/>
</dbReference>
<dbReference type="GO" id="GO:0046452">
    <property type="term" value="P:dihydrofolate metabolic process"/>
    <property type="evidence" value="ECO:0007669"/>
    <property type="project" value="TreeGrafter"/>
</dbReference>
<evidence type="ECO:0000259" key="9">
    <source>
        <dbReference type="PROSITE" id="PS51330"/>
    </source>
</evidence>
<dbReference type="PROSITE" id="PS51330">
    <property type="entry name" value="DHFR_2"/>
    <property type="match status" value="1"/>
</dbReference>
<dbReference type="PRINTS" id="PR00070">
    <property type="entry name" value="DHFR"/>
</dbReference>
<dbReference type="STRING" id="1001240.GY21_10965"/>
<comment type="caution">
    <text evidence="10">The sequence shown here is derived from an EMBL/GenBank/DDBJ whole genome shotgun (WGS) entry which is preliminary data.</text>
</comment>
<gene>
    <name evidence="11" type="ORF">BJ997_002100</name>
    <name evidence="10" type="ORF">GY21_10965</name>
</gene>
<organism evidence="10 12">
    <name type="scientific">Cryobacterium roopkundense</name>
    <dbReference type="NCBI Taxonomy" id="1001240"/>
    <lineage>
        <taxon>Bacteria</taxon>
        <taxon>Bacillati</taxon>
        <taxon>Actinomycetota</taxon>
        <taxon>Actinomycetes</taxon>
        <taxon>Micrococcales</taxon>
        <taxon>Microbacteriaceae</taxon>
        <taxon>Cryobacterium</taxon>
    </lineage>
</organism>
<sequence>MTVTLVWAQSRNRVIGAGGVLPWRLPEDLARFRALTAGGAVIMGRKTWESLPERFRPLPGRLNIVLTRSLGWNSMGTVVVHALDDALVAANGQEIWVIGGREVFDQALNQADALEVTEINEDFAGDTTAPKIQSGWVVDYTDPHSGWRTSETGLDYRFLRYTRGGTPG</sequence>
<dbReference type="InterPro" id="IPR024072">
    <property type="entry name" value="DHFR-like_dom_sf"/>
</dbReference>
<dbReference type="Proteomes" id="UP000561726">
    <property type="component" value="Unassembled WGS sequence"/>
</dbReference>
<dbReference type="RefSeq" id="WP_035836771.1">
    <property type="nucleotide sequence ID" value="NZ_JACHBQ010000001.1"/>
</dbReference>
<evidence type="ECO:0000313" key="10">
    <source>
        <dbReference type="EMBL" id="KGJ73491.1"/>
    </source>
</evidence>
<dbReference type="GO" id="GO:0046655">
    <property type="term" value="P:folic acid metabolic process"/>
    <property type="evidence" value="ECO:0007669"/>
    <property type="project" value="TreeGrafter"/>
</dbReference>
<feature type="domain" description="DHFR" evidence="9">
    <location>
        <begin position="2"/>
        <end position="163"/>
    </location>
</feature>
<dbReference type="UniPathway" id="UPA00077">
    <property type="reaction ID" value="UER00158"/>
</dbReference>
<dbReference type="PANTHER" id="PTHR48069:SF3">
    <property type="entry name" value="DIHYDROFOLATE REDUCTASE"/>
    <property type="match status" value="1"/>
</dbReference>
<dbReference type="InterPro" id="IPR001796">
    <property type="entry name" value="DHFR_dom"/>
</dbReference>
<dbReference type="GO" id="GO:0005829">
    <property type="term" value="C:cytosol"/>
    <property type="evidence" value="ECO:0007669"/>
    <property type="project" value="TreeGrafter"/>
</dbReference>
<keyword evidence="12" id="KW-1185">Reference proteome</keyword>